<dbReference type="SUPFAM" id="SSF82549">
    <property type="entry name" value="DAK1/DegV-like"/>
    <property type="match status" value="1"/>
</dbReference>
<proteinExistence type="predicted"/>
<accession>A0A9D1PHH2</accession>
<dbReference type="Pfam" id="PF02645">
    <property type="entry name" value="DegV"/>
    <property type="match status" value="1"/>
</dbReference>
<evidence type="ECO:0000313" key="3">
    <source>
        <dbReference type="Proteomes" id="UP000886808"/>
    </source>
</evidence>
<dbReference type="PROSITE" id="PS51482">
    <property type="entry name" value="DEGV"/>
    <property type="match status" value="1"/>
</dbReference>
<dbReference type="Gene3D" id="3.40.50.10170">
    <property type="match status" value="1"/>
</dbReference>
<sequence>MNKIALLTDSCADIPKDLKEKYDIYVVPLKIRFGDEEYLDGVTITPDEVYERQKTELPKTSLPDGAWIEDTFDKIKNNGYEKVIAVHLSGGISGTFNLVRLLAADYEGLEISVFDSISGSLGIGLIVLQLAKYIEKGYTYEKLVEITPKLIQNTTVFFCVDTLEFLQKGGRIGKISAMAGTLLQIKPILTFAPDGQLTSAEKVRGRKLALEKMAQKIEKLYSGNGAYNIAVANGGCVEEMNTLKDRILGSLCEPQFVFESEIDCTLASYVGPNLLGIGLQILPE</sequence>
<reference evidence="2" key="2">
    <citation type="submission" date="2021-04" db="EMBL/GenBank/DDBJ databases">
        <authorList>
            <person name="Gilroy R."/>
        </authorList>
    </citation>
    <scope>NUCLEOTIDE SEQUENCE</scope>
    <source>
        <strain evidence="2">CHK193-4272</strain>
    </source>
</reference>
<dbReference type="EMBL" id="DXIE01000016">
    <property type="protein sequence ID" value="HIV61629.1"/>
    <property type="molecule type" value="Genomic_DNA"/>
</dbReference>
<comment type="caution">
    <text evidence="2">The sequence shown here is derived from an EMBL/GenBank/DDBJ whole genome shotgun (WGS) entry which is preliminary data.</text>
</comment>
<dbReference type="GO" id="GO:0008289">
    <property type="term" value="F:lipid binding"/>
    <property type="evidence" value="ECO:0007669"/>
    <property type="project" value="UniProtKB-KW"/>
</dbReference>
<dbReference type="InterPro" id="IPR043168">
    <property type="entry name" value="DegV_C"/>
</dbReference>
<dbReference type="PANTHER" id="PTHR33434">
    <property type="entry name" value="DEGV DOMAIN-CONTAINING PROTEIN DR_1986-RELATED"/>
    <property type="match status" value="1"/>
</dbReference>
<organism evidence="2 3">
    <name type="scientific">Candidatus Butyricicoccus avistercoris</name>
    <dbReference type="NCBI Taxonomy" id="2838518"/>
    <lineage>
        <taxon>Bacteria</taxon>
        <taxon>Bacillati</taxon>
        <taxon>Bacillota</taxon>
        <taxon>Clostridia</taxon>
        <taxon>Eubacteriales</taxon>
        <taxon>Butyricicoccaceae</taxon>
        <taxon>Butyricicoccus</taxon>
    </lineage>
</organism>
<evidence type="ECO:0000313" key="2">
    <source>
        <dbReference type="EMBL" id="HIV61629.1"/>
    </source>
</evidence>
<name>A0A9D1PHH2_9FIRM</name>
<dbReference type="InterPro" id="IPR003797">
    <property type="entry name" value="DegV"/>
</dbReference>
<dbReference type="AlphaFoldDB" id="A0A9D1PHH2"/>
<dbReference type="Gene3D" id="3.30.1180.10">
    <property type="match status" value="1"/>
</dbReference>
<dbReference type="Proteomes" id="UP000886808">
    <property type="component" value="Unassembled WGS sequence"/>
</dbReference>
<dbReference type="InterPro" id="IPR050270">
    <property type="entry name" value="DegV_domain_contain"/>
</dbReference>
<dbReference type="NCBIfam" id="TIGR00762">
    <property type="entry name" value="DegV"/>
    <property type="match status" value="1"/>
</dbReference>
<gene>
    <name evidence="2" type="ORF">H9746_02100</name>
</gene>
<protein>
    <submittedName>
        <fullName evidence="2">DegV family protein</fullName>
    </submittedName>
</protein>
<keyword evidence="1" id="KW-0446">Lipid-binding</keyword>
<dbReference type="PANTHER" id="PTHR33434:SF2">
    <property type="entry name" value="FATTY ACID-BINDING PROTEIN TM_1468"/>
    <property type="match status" value="1"/>
</dbReference>
<evidence type="ECO:0000256" key="1">
    <source>
        <dbReference type="ARBA" id="ARBA00023121"/>
    </source>
</evidence>
<reference evidence="2" key="1">
    <citation type="journal article" date="2021" name="PeerJ">
        <title>Extensive microbial diversity within the chicken gut microbiome revealed by metagenomics and culture.</title>
        <authorList>
            <person name="Gilroy R."/>
            <person name="Ravi A."/>
            <person name="Getino M."/>
            <person name="Pursley I."/>
            <person name="Horton D.L."/>
            <person name="Alikhan N.F."/>
            <person name="Baker D."/>
            <person name="Gharbi K."/>
            <person name="Hall N."/>
            <person name="Watson M."/>
            <person name="Adriaenssens E.M."/>
            <person name="Foster-Nyarko E."/>
            <person name="Jarju S."/>
            <person name="Secka A."/>
            <person name="Antonio M."/>
            <person name="Oren A."/>
            <person name="Chaudhuri R.R."/>
            <person name="La Ragione R."/>
            <person name="Hildebrand F."/>
            <person name="Pallen M.J."/>
        </authorList>
    </citation>
    <scope>NUCLEOTIDE SEQUENCE</scope>
    <source>
        <strain evidence="2">CHK193-4272</strain>
    </source>
</reference>